<gene>
    <name evidence="2" type="ORF">ABW286_11480</name>
</gene>
<dbReference type="RefSeq" id="WP_367167535.1">
    <property type="nucleotide sequence ID" value="NZ_JBFKZN010000005.1"/>
</dbReference>
<proteinExistence type="predicted"/>
<dbReference type="EMBL" id="JBFKZN010000005">
    <property type="protein sequence ID" value="MEW5289797.1"/>
    <property type="molecule type" value="Genomic_DNA"/>
</dbReference>
<evidence type="ECO:0000313" key="2">
    <source>
        <dbReference type="EMBL" id="MEW5289797.1"/>
    </source>
</evidence>
<name>A0ABV3N1V9_9GAMM</name>
<feature type="signal peptide" evidence="1">
    <location>
        <begin position="1"/>
        <end position="22"/>
    </location>
</feature>
<evidence type="ECO:0000256" key="1">
    <source>
        <dbReference type="SAM" id="SignalP"/>
    </source>
</evidence>
<reference evidence="2 3" key="1">
    <citation type="submission" date="2024-07" db="EMBL/GenBank/DDBJ databases">
        <authorList>
            <person name="Dulla G.F.J."/>
            <person name="Delorm J.G."/>
        </authorList>
    </citation>
    <scope>NUCLEOTIDE SEQUENCE [LARGE SCALE GENOMIC DNA]</scope>
    <source>
        <strain evidence="2 3">JGD 233</strain>
    </source>
</reference>
<comment type="caution">
    <text evidence="2">The sequence shown here is derived from an EMBL/GenBank/DDBJ whole genome shotgun (WGS) entry which is preliminary data.</text>
</comment>
<organism evidence="2 3">
    <name type="scientific">Erwinia papayae</name>
    <dbReference type="NCBI Taxonomy" id="206499"/>
    <lineage>
        <taxon>Bacteria</taxon>
        <taxon>Pseudomonadati</taxon>
        <taxon>Pseudomonadota</taxon>
        <taxon>Gammaproteobacteria</taxon>
        <taxon>Enterobacterales</taxon>
        <taxon>Erwiniaceae</taxon>
        <taxon>Erwinia</taxon>
    </lineage>
</organism>
<protein>
    <submittedName>
        <fullName evidence="2">Uncharacterized protein</fullName>
    </submittedName>
</protein>
<keyword evidence="3" id="KW-1185">Reference proteome</keyword>
<sequence length="106" mass="10897">MMKKSLIVTVCSLLLLPALASAAGWPPESGAKVPGNALEYPTKLEALNQSLEKLLNGGAKIVSASLGNDGPVVILNNKKQSVICLVKGAGSGSDQNVATSRCYAMN</sequence>
<dbReference type="Proteomes" id="UP001554567">
    <property type="component" value="Unassembled WGS sequence"/>
</dbReference>
<accession>A0ABV3N1V9</accession>
<feature type="chain" id="PRO_5046004138" evidence="1">
    <location>
        <begin position="23"/>
        <end position="106"/>
    </location>
</feature>
<keyword evidence="1" id="KW-0732">Signal</keyword>
<evidence type="ECO:0000313" key="3">
    <source>
        <dbReference type="Proteomes" id="UP001554567"/>
    </source>
</evidence>